<dbReference type="RefSeq" id="WP_114131381.1">
    <property type="nucleotide sequence ID" value="NZ_CP068434.1"/>
</dbReference>
<sequence length="112" mass="12217">MAQIINVREANNELLVSFPFDLRDAFRAIFKTASWDSSRRAYVVKNTTANKNKLEQFKTVAASAVEALAAAEEAEASAQELGRMKEALEAAKRAAEERTVAVAEAGTELGNR</sequence>
<evidence type="ECO:0000313" key="2">
    <source>
        <dbReference type="EMBL" id="RCJ09043.1"/>
    </source>
</evidence>
<keyword evidence="1" id="KW-0175">Coiled coil</keyword>
<dbReference type="AlphaFoldDB" id="A0A367PN95"/>
<comment type="caution">
    <text evidence="2">The sequence shown here is derived from an EMBL/GenBank/DDBJ whole genome shotgun (WGS) entry which is preliminary data.</text>
</comment>
<dbReference type="Proteomes" id="UP000253501">
    <property type="component" value="Unassembled WGS sequence"/>
</dbReference>
<proteinExistence type="predicted"/>
<evidence type="ECO:0000313" key="3">
    <source>
        <dbReference type="Proteomes" id="UP000253501"/>
    </source>
</evidence>
<dbReference type="EMBL" id="QDHA01000016">
    <property type="protein sequence ID" value="RCJ09043.1"/>
    <property type="molecule type" value="Genomic_DNA"/>
</dbReference>
<reference evidence="2 3" key="1">
    <citation type="submission" date="2018-04" db="EMBL/GenBank/DDBJ databases">
        <title>Cupriavidus necator CR12 genome sequencing and assembly.</title>
        <authorList>
            <person name="Ben Fekih I."/>
            <person name="Mazhar H.S."/>
            <person name="Bello S.K."/>
            <person name="Rensing C."/>
        </authorList>
    </citation>
    <scope>NUCLEOTIDE SEQUENCE [LARGE SCALE GENOMIC DNA]</scope>
    <source>
        <strain evidence="2 3">CR12</strain>
    </source>
</reference>
<feature type="coiled-coil region" evidence="1">
    <location>
        <begin position="71"/>
        <end position="98"/>
    </location>
</feature>
<protein>
    <submittedName>
        <fullName evidence="2">Uncharacterized protein</fullName>
    </submittedName>
</protein>
<gene>
    <name evidence="2" type="ORF">DDK22_07270</name>
</gene>
<organism evidence="2 3">
    <name type="scientific">Cupriavidus necator</name>
    <name type="common">Alcaligenes eutrophus</name>
    <name type="synonym">Ralstonia eutropha</name>
    <dbReference type="NCBI Taxonomy" id="106590"/>
    <lineage>
        <taxon>Bacteria</taxon>
        <taxon>Pseudomonadati</taxon>
        <taxon>Pseudomonadota</taxon>
        <taxon>Betaproteobacteria</taxon>
        <taxon>Burkholderiales</taxon>
        <taxon>Burkholderiaceae</taxon>
        <taxon>Cupriavidus</taxon>
    </lineage>
</organism>
<name>A0A367PN95_CUPNE</name>
<accession>A0A367PN95</accession>
<evidence type="ECO:0000256" key="1">
    <source>
        <dbReference type="SAM" id="Coils"/>
    </source>
</evidence>